<keyword evidence="5" id="KW-0460">Magnesium</keyword>
<dbReference type="PANTHER" id="PTHR43771">
    <property type="entry name" value="PHOSPHOMANNOMUTASE"/>
    <property type="match status" value="1"/>
</dbReference>
<dbReference type="InterPro" id="IPR036900">
    <property type="entry name" value="A-D-PHexomutase_C_sf"/>
</dbReference>
<evidence type="ECO:0000259" key="9">
    <source>
        <dbReference type="Pfam" id="PF02879"/>
    </source>
</evidence>
<reference evidence="11" key="2">
    <citation type="submission" date="2021-08" db="EMBL/GenBank/DDBJ databases">
        <authorList>
            <person name="Tani A."/>
            <person name="Ola A."/>
            <person name="Ogura Y."/>
            <person name="Katsura K."/>
            <person name="Hayashi T."/>
        </authorList>
    </citation>
    <scope>NUCLEOTIDE SEQUENCE</scope>
    <source>
        <strain evidence="11">DSM 19015</strain>
    </source>
</reference>
<comment type="similarity">
    <text evidence="2">Belongs to the phosphohexose mutase family.</text>
</comment>
<evidence type="ECO:0000259" key="7">
    <source>
        <dbReference type="Pfam" id="PF00408"/>
    </source>
</evidence>
<dbReference type="Proteomes" id="UP001055125">
    <property type="component" value="Unassembled WGS sequence"/>
</dbReference>
<keyword evidence="6" id="KW-0413">Isomerase</keyword>
<dbReference type="CDD" id="cd03089">
    <property type="entry name" value="PMM_PGM"/>
    <property type="match status" value="1"/>
</dbReference>
<dbReference type="InterPro" id="IPR016055">
    <property type="entry name" value="A-D-PHexomutase_a/b/a-I/II/III"/>
</dbReference>
<dbReference type="InterPro" id="IPR005846">
    <property type="entry name" value="A-D-PHexomutase_a/b/a-III"/>
</dbReference>
<dbReference type="Pfam" id="PF02878">
    <property type="entry name" value="PGM_PMM_I"/>
    <property type="match status" value="1"/>
</dbReference>
<dbReference type="Pfam" id="PF02879">
    <property type="entry name" value="PGM_PMM_II"/>
    <property type="match status" value="1"/>
</dbReference>
<comment type="caution">
    <text evidence="11">The sequence shown here is derived from an EMBL/GenBank/DDBJ whole genome shotgun (WGS) entry which is preliminary data.</text>
</comment>
<organism evidence="11 12">
    <name type="scientific">Methylobacterium iners</name>
    <dbReference type="NCBI Taxonomy" id="418707"/>
    <lineage>
        <taxon>Bacteria</taxon>
        <taxon>Pseudomonadati</taxon>
        <taxon>Pseudomonadota</taxon>
        <taxon>Alphaproteobacteria</taxon>
        <taxon>Hyphomicrobiales</taxon>
        <taxon>Methylobacteriaceae</taxon>
        <taxon>Methylobacterium</taxon>
    </lineage>
</organism>
<dbReference type="SUPFAM" id="SSF53738">
    <property type="entry name" value="Phosphoglucomutase, first 3 domains"/>
    <property type="match status" value="3"/>
</dbReference>
<dbReference type="PRINTS" id="PR00509">
    <property type="entry name" value="PGMPMM"/>
</dbReference>
<comment type="cofactor">
    <cofactor evidence="1">
        <name>Mg(2+)</name>
        <dbReference type="ChEBI" id="CHEBI:18420"/>
    </cofactor>
</comment>
<evidence type="ECO:0000256" key="2">
    <source>
        <dbReference type="ARBA" id="ARBA00010231"/>
    </source>
</evidence>
<sequence length="500" mass="54430">MFPKPHASLTPNTFEFEQLPLVKPTGFREYDARWLFPKEINLMGVQALGLGIGTLVHEMGVRPDIVTGHDFRGYSSSIKLALIAGMQAAGLRVKDVGLALSPMAYFGQFALDCPCVAMVTASHNDNGWTGVKMGANRPMTFGPAEMGRLKEIVLGGTYQYRDGGSYEFVEGFAETYLADLKARAKPITRKLKVVAACGNGTAGAFAPRLLEAIGCEVIPLDVEPDYTFPRYNPNPEDLEMLHAIAAKVRETGADVGLGFDGDGDRCGVVDNEGEEIFADKIGVMLARDLSKLHPGATFVVDVKSTGLYKTDPELQAQAVKADYWKTGHSYIKRRVNELGALAGFEKSGHFFFNEPIGRGYDDGLLTAIAVIEMLDRNPSASMADLYRALPKTWGSPTMSPHCDDEVKYGIVEKVTERFTRMKEAGETIGGAAITDLVTVNGVRVSTEDGTWGLVRASSNKPELVVVIESPVSDARLREMFKAVDTVLRENPEVGVYNQTI</sequence>
<keyword evidence="4" id="KW-0479">Metal-binding</keyword>
<feature type="domain" description="Alpha-D-phosphohexomutase alpha/beta/alpha" evidence="8">
    <location>
        <begin position="26"/>
        <end position="153"/>
    </location>
</feature>
<keyword evidence="3" id="KW-0597">Phosphoprotein</keyword>
<evidence type="ECO:0000256" key="3">
    <source>
        <dbReference type="ARBA" id="ARBA00022553"/>
    </source>
</evidence>
<name>A0ABQ4RZP8_9HYPH</name>
<evidence type="ECO:0000256" key="1">
    <source>
        <dbReference type="ARBA" id="ARBA00001946"/>
    </source>
</evidence>
<evidence type="ECO:0000256" key="4">
    <source>
        <dbReference type="ARBA" id="ARBA00022723"/>
    </source>
</evidence>
<evidence type="ECO:0000259" key="8">
    <source>
        <dbReference type="Pfam" id="PF02878"/>
    </source>
</evidence>
<evidence type="ECO:0000256" key="6">
    <source>
        <dbReference type="ARBA" id="ARBA00023235"/>
    </source>
</evidence>
<dbReference type="InterPro" id="IPR005843">
    <property type="entry name" value="A-D-PHexomutase_C"/>
</dbReference>
<accession>A0ABQ4RZP8</accession>
<feature type="domain" description="Alpha-D-phosphohexomutase C-terminal" evidence="7">
    <location>
        <begin position="430"/>
        <end position="484"/>
    </location>
</feature>
<dbReference type="PANTHER" id="PTHR43771:SF2">
    <property type="entry name" value="PHOSPHOMANNOMUTASE_PHOSPHOGLUCOMUTASE"/>
    <property type="match status" value="1"/>
</dbReference>
<feature type="domain" description="Alpha-D-phosphohexomutase alpha/beta/alpha" evidence="9">
    <location>
        <begin position="175"/>
        <end position="273"/>
    </location>
</feature>
<dbReference type="Pfam" id="PF00408">
    <property type="entry name" value="PGM_PMM_IV"/>
    <property type="match status" value="1"/>
</dbReference>
<gene>
    <name evidence="11" type="primary">algC</name>
    <name evidence="11" type="ORF">OCOJLMKI_2866</name>
</gene>
<dbReference type="InterPro" id="IPR005845">
    <property type="entry name" value="A-D-PHexomutase_a/b/a-II"/>
</dbReference>
<dbReference type="InterPro" id="IPR005841">
    <property type="entry name" value="Alpha-D-phosphohexomutase_SF"/>
</dbReference>
<dbReference type="InterPro" id="IPR005844">
    <property type="entry name" value="A-D-PHexomutase_a/b/a-I"/>
</dbReference>
<reference evidence="11" key="1">
    <citation type="journal article" date="2021" name="Front. Microbiol.">
        <title>Comprehensive Comparative Genomics and Phenotyping of Methylobacterium Species.</title>
        <authorList>
            <person name="Alessa O."/>
            <person name="Ogura Y."/>
            <person name="Fujitani Y."/>
            <person name="Takami H."/>
            <person name="Hayashi T."/>
            <person name="Sahin N."/>
            <person name="Tani A."/>
        </authorList>
    </citation>
    <scope>NUCLEOTIDE SEQUENCE</scope>
    <source>
        <strain evidence="11">DSM 19015</strain>
    </source>
</reference>
<proteinExistence type="inferred from homology"/>
<dbReference type="Pfam" id="PF02880">
    <property type="entry name" value="PGM_PMM_III"/>
    <property type="match status" value="1"/>
</dbReference>
<dbReference type="EMBL" id="BPQP01000042">
    <property type="protein sequence ID" value="GJD95653.1"/>
    <property type="molecule type" value="Genomic_DNA"/>
</dbReference>
<dbReference type="Gene3D" id="3.40.120.10">
    <property type="entry name" value="Alpha-D-Glucose-1,6-Bisphosphate, subunit A, domain 3"/>
    <property type="match status" value="3"/>
</dbReference>
<keyword evidence="12" id="KW-1185">Reference proteome</keyword>
<evidence type="ECO:0000256" key="5">
    <source>
        <dbReference type="ARBA" id="ARBA00022842"/>
    </source>
</evidence>
<dbReference type="RefSeq" id="WP_238244796.1">
    <property type="nucleotide sequence ID" value="NZ_BPQP01000042.1"/>
</dbReference>
<evidence type="ECO:0000313" key="11">
    <source>
        <dbReference type="EMBL" id="GJD95653.1"/>
    </source>
</evidence>
<protein>
    <submittedName>
        <fullName evidence="11">Phosphomannomutase/phosphoglucomutase</fullName>
    </submittedName>
</protein>
<feature type="domain" description="Alpha-D-phosphohexomutase alpha/beta/alpha" evidence="10">
    <location>
        <begin position="279"/>
        <end position="391"/>
    </location>
</feature>
<dbReference type="SUPFAM" id="SSF55957">
    <property type="entry name" value="Phosphoglucomutase, C-terminal domain"/>
    <property type="match status" value="1"/>
</dbReference>
<evidence type="ECO:0000313" key="12">
    <source>
        <dbReference type="Proteomes" id="UP001055125"/>
    </source>
</evidence>
<evidence type="ECO:0000259" key="10">
    <source>
        <dbReference type="Pfam" id="PF02880"/>
    </source>
</evidence>
<dbReference type="Gene3D" id="3.30.310.50">
    <property type="entry name" value="Alpha-D-phosphohexomutase, C-terminal domain"/>
    <property type="match status" value="1"/>
</dbReference>